<proteinExistence type="predicted"/>
<dbReference type="GO" id="GO:0004177">
    <property type="term" value="F:aminopeptidase activity"/>
    <property type="evidence" value="ECO:0007669"/>
    <property type="project" value="UniProtKB-KW"/>
</dbReference>
<keyword evidence="1" id="KW-0645">Protease</keyword>
<evidence type="ECO:0000313" key="1">
    <source>
        <dbReference type="EMBL" id="EMG09518.1"/>
    </source>
</evidence>
<sequence length="85" mass="10108">MVFTAGKLRALYDSDLNDERKLEDKKRILEEFKNSLLVSKKEFKTIRIEKLASKNWNNEDFVGYLRYHSGSSFFIKNLTKQIVIF</sequence>
<protein>
    <submittedName>
        <fullName evidence="1">Aminopeptidase domain protein</fullName>
    </submittedName>
</protein>
<name>M3GS98_LEPIR</name>
<accession>M3GS98</accession>
<dbReference type="AlphaFoldDB" id="M3GS98"/>
<dbReference type="Proteomes" id="UP000011776">
    <property type="component" value="Unassembled WGS sequence"/>
</dbReference>
<organism evidence="1 2">
    <name type="scientific">Leptospira interrogans serovar Grippotyphosa str. LT2186</name>
    <dbReference type="NCBI Taxonomy" id="1001599"/>
    <lineage>
        <taxon>Bacteria</taxon>
        <taxon>Pseudomonadati</taxon>
        <taxon>Spirochaetota</taxon>
        <taxon>Spirochaetia</taxon>
        <taxon>Leptospirales</taxon>
        <taxon>Leptospiraceae</taxon>
        <taxon>Leptospira</taxon>
    </lineage>
</organism>
<keyword evidence="1" id="KW-0031">Aminopeptidase</keyword>
<dbReference type="Pfam" id="PF10023">
    <property type="entry name" value="Aminopep"/>
    <property type="match status" value="1"/>
</dbReference>
<gene>
    <name evidence="1" type="ORF">LEP1GSC151_2193</name>
</gene>
<comment type="caution">
    <text evidence="1">The sequence shown here is derived from an EMBL/GenBank/DDBJ whole genome shotgun (WGS) entry which is preliminary data.</text>
</comment>
<keyword evidence="1" id="KW-0378">Hydrolase</keyword>
<dbReference type="EMBL" id="AFME02000317">
    <property type="protein sequence ID" value="EMG09518.1"/>
    <property type="molecule type" value="Genomic_DNA"/>
</dbReference>
<dbReference type="BioCyc" id="LINT1001599:G11K9-5287-MONOMER"/>
<evidence type="ECO:0000313" key="2">
    <source>
        <dbReference type="Proteomes" id="UP000011776"/>
    </source>
</evidence>
<dbReference type="InterPro" id="IPR014553">
    <property type="entry name" value="Aminopept"/>
</dbReference>
<reference evidence="1 2" key="1">
    <citation type="submission" date="2013-02" db="EMBL/GenBank/DDBJ databases">
        <authorList>
            <person name="Harkins D.M."/>
            <person name="Durkin A.S."/>
            <person name="Brinkac L.M."/>
            <person name="Haft D.H."/>
            <person name="Selengut J.D."/>
            <person name="Sanka R."/>
            <person name="DePew J."/>
            <person name="Purushe J."/>
            <person name="Tulsiani S.M."/>
            <person name="Graham G.C."/>
            <person name="Burns M.-A."/>
            <person name="Dohnt M.F."/>
            <person name="Smythe L.D."/>
            <person name="McKay D.B."/>
            <person name="Craig S.B."/>
            <person name="Vinetz J.M."/>
            <person name="Sutton G.G."/>
            <person name="Nierman W.C."/>
            <person name="Fouts D.E."/>
        </authorList>
    </citation>
    <scope>NUCLEOTIDE SEQUENCE [LARGE SCALE GENOMIC DNA]</scope>
    <source>
        <strain evidence="1 2">LT2186</strain>
    </source>
</reference>